<dbReference type="Proteomes" id="UP000316343">
    <property type="component" value="Unassembled WGS sequence"/>
</dbReference>
<proteinExistence type="predicted"/>
<dbReference type="InterPro" id="IPR001434">
    <property type="entry name" value="OmcB-like_DUF11"/>
</dbReference>
<dbReference type="SUPFAM" id="SSF49464">
    <property type="entry name" value="Carboxypeptidase regulatory domain-like"/>
    <property type="match status" value="1"/>
</dbReference>
<gene>
    <name evidence="2" type="ORF">FGU71_08805</name>
</gene>
<dbReference type="Gene3D" id="2.60.40.10">
    <property type="entry name" value="Immunoglobulins"/>
    <property type="match status" value="3"/>
</dbReference>
<dbReference type="InterPro" id="IPR013783">
    <property type="entry name" value="Ig-like_fold"/>
</dbReference>
<comment type="caution">
    <text evidence="2">The sequence shown here is derived from an EMBL/GenBank/DDBJ whole genome shotgun (WGS) entry which is preliminary data.</text>
</comment>
<feature type="domain" description="DUF11" evidence="1">
    <location>
        <begin position="412"/>
        <end position="534"/>
    </location>
</feature>
<evidence type="ECO:0000313" key="3">
    <source>
        <dbReference type="Proteomes" id="UP000316343"/>
    </source>
</evidence>
<organism evidence="2 3">
    <name type="scientific">Erythrobacter insulae</name>
    <dbReference type="NCBI Taxonomy" id="2584124"/>
    <lineage>
        <taxon>Bacteria</taxon>
        <taxon>Pseudomonadati</taxon>
        <taxon>Pseudomonadota</taxon>
        <taxon>Alphaproteobacteria</taxon>
        <taxon>Sphingomonadales</taxon>
        <taxon>Erythrobacteraceae</taxon>
        <taxon>Erythrobacter/Porphyrobacter group</taxon>
        <taxon>Erythrobacter</taxon>
    </lineage>
</organism>
<dbReference type="NCBIfam" id="TIGR01451">
    <property type="entry name" value="B_ant_repeat"/>
    <property type="match status" value="1"/>
</dbReference>
<name>A0A547PD25_9SPHN</name>
<dbReference type="AlphaFoldDB" id="A0A547PD25"/>
<dbReference type="InterPro" id="IPR008969">
    <property type="entry name" value="CarboxyPept-like_regulatory"/>
</dbReference>
<protein>
    <submittedName>
        <fullName evidence="2">DUF11 domain-containing protein</fullName>
    </submittedName>
</protein>
<accession>A0A547PD25</accession>
<dbReference type="OrthoDB" id="9773411at2"/>
<evidence type="ECO:0000313" key="2">
    <source>
        <dbReference type="EMBL" id="TRD11944.1"/>
    </source>
</evidence>
<dbReference type="EMBL" id="VHJK01000001">
    <property type="protein sequence ID" value="TRD11944.1"/>
    <property type="molecule type" value="Genomic_DNA"/>
</dbReference>
<keyword evidence="3" id="KW-1185">Reference proteome</keyword>
<dbReference type="SUPFAM" id="SSF117074">
    <property type="entry name" value="Hypothetical protein PA1324"/>
    <property type="match status" value="1"/>
</dbReference>
<evidence type="ECO:0000259" key="1">
    <source>
        <dbReference type="Pfam" id="PF01345"/>
    </source>
</evidence>
<sequence length="738" mass="77209">MYTSQHNTGLPGNPLRGMLTSILPFLAIATPGLVMAAVVTNTASISAPDDVIEVNTADNTVQDSDTLLLSIAPSNDVAVDVNGTAGTPGVVNVFDGDTIGGLPADPTNSVVSLADGSTLPPGISFDPATGLVDVAPDTPAGDYGFDYVICQIDVPDNCETASVSINIVAPPAAVSGTVYLDADSDRVLGDGEVRLGGWIVEVWDNGTAVATVVTDANGFYEIPGLAAGTSYVITFRNPTTGVVYERISGVQLNDASTLPDQNLPIDPSGVVYDAVTRAPVSGAELTLVDSSGNPLPVDCFIDASQQNQVTDASGDYRFDIVPGAAAACPLGETQYVIEVAPPAGYSFISTIIAPQTGSLDPTGQGEPLRVDNVSTAPTSADPTYYLSFLLGTGDPDVINNHIPLDPFLSRGDLIVTKTSTKRNASTGDLVSYEITVRNEESFRRDDIDVIDVLPAGMTYVLGTASVNGVPADPEQTNGSRELVWRDQIIPANSTVRYNLTLIVGAGVTEGQAVNTGLAENNLGEPVSNRGTATVSITPSTIFDCSELIGQVYVDANGNGYQDEGERGMPSVRLATVKGELITTDEFGRYHIACAAVPDARIGSNYVLKLDEATLPEGWAMTTDNPRSIRLTRGKMGELNFGVALALQASMQFDARAFGRSGEILPEHLLKLQSFAAERDGSTIIRAIYLIDGTETRDQITSRITAIKTAIEAAFANGDSEASPVIQVHAVAQSEAGAQ</sequence>
<dbReference type="Pfam" id="PF01345">
    <property type="entry name" value="DUF11"/>
    <property type="match status" value="1"/>
</dbReference>
<reference evidence="2 3" key="1">
    <citation type="submission" date="2019-06" db="EMBL/GenBank/DDBJ databases">
        <title>Erythrobacter insulae sp. nov., isolated from a tidal flat.</title>
        <authorList>
            <person name="Yoon J.-H."/>
        </authorList>
    </citation>
    <scope>NUCLEOTIDE SEQUENCE [LARGE SCALE GENOMIC DNA]</scope>
    <source>
        <strain evidence="2 3">JBTF-M21</strain>
    </source>
</reference>
<dbReference type="InterPro" id="IPR047589">
    <property type="entry name" value="DUF11_rpt"/>
</dbReference>